<comment type="caution">
    <text evidence="6">The sequence shown here is derived from an EMBL/GenBank/DDBJ whole genome shotgun (WGS) entry which is preliminary data.</text>
</comment>
<keyword evidence="2" id="KW-0808">Transferase</keyword>
<dbReference type="PANTHER" id="PTHR30160:SF7">
    <property type="entry name" value="ADP-HEPTOSE--LPS HEPTOSYLTRANSFERASE 2"/>
    <property type="match status" value="1"/>
</dbReference>
<comment type="catalytic activity">
    <reaction evidence="5">
        <text>an L-alpha-D-Hep-(1-&gt;5)-[alpha-Kdo-(2-&gt;4)]-alpha-Kdo-(2-&gt;6)-lipid A + ADP-L-glycero-beta-D-manno-heptose = an L-alpha-D-Hep-(1-&gt;3)-L-alpha-D-Hep-(1-&gt;5)-[alpha-Kdo-(2-&gt;4)]-alpha-Kdo-(2-&gt;6)-lipid A + ADP + H(+)</text>
        <dbReference type="Rhea" id="RHEA:74071"/>
        <dbReference type="ChEBI" id="CHEBI:15378"/>
        <dbReference type="ChEBI" id="CHEBI:61506"/>
        <dbReference type="ChEBI" id="CHEBI:193068"/>
        <dbReference type="ChEBI" id="CHEBI:193069"/>
        <dbReference type="ChEBI" id="CHEBI:456216"/>
        <dbReference type="EC" id="2.4.99.24"/>
    </reaction>
</comment>
<reference evidence="6" key="1">
    <citation type="journal article" date="2020" name="mSystems">
        <title>Genome- and Community-Level Interaction Insights into Carbon Utilization and Element Cycling Functions of Hydrothermarchaeota in Hydrothermal Sediment.</title>
        <authorList>
            <person name="Zhou Z."/>
            <person name="Liu Y."/>
            <person name="Xu W."/>
            <person name="Pan J."/>
            <person name="Luo Z.H."/>
            <person name="Li M."/>
        </authorList>
    </citation>
    <scope>NUCLEOTIDE SEQUENCE [LARGE SCALE GENOMIC DNA]</scope>
    <source>
        <strain evidence="6">HyVt-533</strain>
    </source>
</reference>
<dbReference type="Proteomes" id="UP000886101">
    <property type="component" value="Unassembled WGS sequence"/>
</dbReference>
<evidence type="ECO:0000313" key="6">
    <source>
        <dbReference type="EMBL" id="HHI97124.1"/>
    </source>
</evidence>
<dbReference type="EC" id="2.4.99.24" evidence="4"/>
<dbReference type="Pfam" id="PF01075">
    <property type="entry name" value="Glyco_transf_9"/>
    <property type="match status" value="1"/>
</dbReference>
<dbReference type="NCBIfam" id="TIGR02195">
    <property type="entry name" value="heptsyl_trn_II"/>
    <property type="match status" value="1"/>
</dbReference>
<dbReference type="InterPro" id="IPR051199">
    <property type="entry name" value="LPS_LOS_Heptosyltrfase"/>
</dbReference>
<protein>
    <recommendedName>
        <fullName evidence="4">lipopolysaccharide heptosyltransferase II</fullName>
        <ecNumber evidence="4">2.4.99.24</ecNumber>
    </recommendedName>
</protein>
<evidence type="ECO:0000256" key="2">
    <source>
        <dbReference type="ARBA" id="ARBA00022679"/>
    </source>
</evidence>
<dbReference type="GO" id="GO:0009244">
    <property type="term" value="P:lipopolysaccharide core region biosynthetic process"/>
    <property type="evidence" value="ECO:0007669"/>
    <property type="project" value="TreeGrafter"/>
</dbReference>
<sequence length="331" mass="36154">MSMAKAFPQKGPILVRLPNWIGDAVMASPVLVNLLNVYPSLALVGRPHILSLFEGLAGVEGFFPLLPGRAHLLRLAQRIRGRYKTGLLLPNSFSSALLFWLARVKYRAGYATDGRRLLLTHPVKKPKGKIHQRDYYLRLLEALGLETPFKKLRVFLSQEAQRRAEHYLSALPRPRAALAPGAAFGPAKCWPLARYRALAYHLRRQGFSLVILGGAAEHQAGAEIAKDLARARNLCGLIDLATAAAIISRVDLFVSNDSGLMHVAAAFGIPQVAIFGSTDPARTGPLNPKAKVVRAEVPCSPCFARTCSQGYLCFESIEVTKVLEACLEVCP</sequence>
<dbReference type="Gene3D" id="3.40.50.2000">
    <property type="entry name" value="Glycogen Phosphorylase B"/>
    <property type="match status" value="2"/>
</dbReference>
<dbReference type="SUPFAM" id="SSF53756">
    <property type="entry name" value="UDP-Glycosyltransferase/glycogen phosphorylase"/>
    <property type="match status" value="1"/>
</dbReference>
<evidence type="ECO:0000256" key="1">
    <source>
        <dbReference type="ARBA" id="ARBA00022676"/>
    </source>
</evidence>
<dbReference type="PANTHER" id="PTHR30160">
    <property type="entry name" value="TETRAACYLDISACCHARIDE 4'-KINASE-RELATED"/>
    <property type="match status" value="1"/>
</dbReference>
<organism evidence="6">
    <name type="scientific">Thermodesulfatator atlanticus</name>
    <dbReference type="NCBI Taxonomy" id="501497"/>
    <lineage>
        <taxon>Bacteria</taxon>
        <taxon>Pseudomonadati</taxon>
        <taxon>Thermodesulfobacteriota</taxon>
        <taxon>Thermodesulfobacteria</taxon>
        <taxon>Thermodesulfobacteriales</taxon>
        <taxon>Thermodesulfatatoraceae</taxon>
        <taxon>Thermodesulfatator</taxon>
    </lineage>
</organism>
<gene>
    <name evidence="6" type="primary">waaF</name>
    <name evidence="6" type="ORF">ENJ96_04660</name>
</gene>
<dbReference type="EMBL" id="DROK01000138">
    <property type="protein sequence ID" value="HHI97124.1"/>
    <property type="molecule type" value="Genomic_DNA"/>
</dbReference>
<comment type="similarity">
    <text evidence="3">Belongs to the glycosyltransferase 9 family.</text>
</comment>
<dbReference type="GO" id="GO:0008713">
    <property type="term" value="F:ADP-heptose-lipopolysaccharide heptosyltransferase activity"/>
    <property type="evidence" value="ECO:0007669"/>
    <property type="project" value="UniProtKB-EC"/>
</dbReference>
<dbReference type="AlphaFoldDB" id="A0A7V5U2G4"/>
<accession>A0A7V5U2G4</accession>
<dbReference type="GO" id="GO:0005829">
    <property type="term" value="C:cytosol"/>
    <property type="evidence" value="ECO:0007669"/>
    <property type="project" value="TreeGrafter"/>
</dbReference>
<evidence type="ECO:0000256" key="3">
    <source>
        <dbReference type="ARBA" id="ARBA00043995"/>
    </source>
</evidence>
<evidence type="ECO:0000256" key="5">
    <source>
        <dbReference type="ARBA" id="ARBA00047503"/>
    </source>
</evidence>
<proteinExistence type="inferred from homology"/>
<name>A0A7V5U2G4_9BACT</name>
<dbReference type="InterPro" id="IPR002201">
    <property type="entry name" value="Glyco_trans_9"/>
</dbReference>
<dbReference type="CDD" id="cd03789">
    <property type="entry name" value="GT9_LPS_heptosyltransferase"/>
    <property type="match status" value="1"/>
</dbReference>
<dbReference type="InterPro" id="IPR011910">
    <property type="entry name" value="RfaF"/>
</dbReference>
<keyword evidence="1" id="KW-0328">Glycosyltransferase</keyword>
<evidence type="ECO:0000256" key="4">
    <source>
        <dbReference type="ARBA" id="ARBA00044042"/>
    </source>
</evidence>